<organism evidence="2 3">
    <name type="scientific">Streptomyces tagetis</name>
    <dbReference type="NCBI Taxonomy" id="2820809"/>
    <lineage>
        <taxon>Bacteria</taxon>
        <taxon>Bacillati</taxon>
        <taxon>Actinomycetota</taxon>
        <taxon>Actinomycetes</taxon>
        <taxon>Kitasatosporales</taxon>
        <taxon>Streptomycetaceae</taxon>
        <taxon>Streptomyces</taxon>
    </lineage>
</organism>
<keyword evidence="1" id="KW-1133">Transmembrane helix</keyword>
<proteinExistence type="predicted"/>
<feature type="transmembrane region" description="Helical" evidence="1">
    <location>
        <begin position="42"/>
        <end position="58"/>
    </location>
</feature>
<dbReference type="EMBL" id="JAGPNL010000001">
    <property type="protein sequence ID" value="MBQ0825558.1"/>
    <property type="molecule type" value="Genomic_DNA"/>
</dbReference>
<dbReference type="Proteomes" id="UP000677875">
    <property type="component" value="Unassembled WGS sequence"/>
</dbReference>
<evidence type="ECO:0000313" key="2">
    <source>
        <dbReference type="EMBL" id="MBQ0825558.1"/>
    </source>
</evidence>
<keyword evidence="3" id="KW-1185">Reference proteome</keyword>
<keyword evidence="1" id="KW-0472">Membrane</keyword>
<dbReference type="RefSeq" id="WP_210868221.1">
    <property type="nucleotide sequence ID" value="NZ_JAGPNL010000001.1"/>
</dbReference>
<sequence length="96" mass="10576">MPRSPDDRLAEIEARLRREDPRFAHALASGLPRRSRDRRRRWLWLLLVAALAALGAGIVLPHGLLIAAGLVLAGVAGELLAPGPDPPPRRTSWPRR</sequence>
<dbReference type="Pfam" id="PF11239">
    <property type="entry name" value="DUF3040"/>
    <property type="match status" value="1"/>
</dbReference>
<evidence type="ECO:0000256" key="1">
    <source>
        <dbReference type="SAM" id="Phobius"/>
    </source>
</evidence>
<reference evidence="2" key="1">
    <citation type="submission" date="2021-04" db="EMBL/GenBank/DDBJ databases">
        <title>Genome seq and assembly of Streptomyces sp. RG38.</title>
        <authorList>
            <person name="Chhetri G."/>
        </authorList>
    </citation>
    <scope>NUCLEOTIDE SEQUENCE</scope>
    <source>
        <strain evidence="2">RG38</strain>
    </source>
</reference>
<gene>
    <name evidence="2" type="ORF">J5Y05_03400</name>
</gene>
<protein>
    <submittedName>
        <fullName evidence="2">DUF3040 domain-containing protein</fullName>
    </submittedName>
</protein>
<dbReference type="InterPro" id="IPR021401">
    <property type="entry name" value="DUF3040"/>
</dbReference>
<evidence type="ECO:0000313" key="3">
    <source>
        <dbReference type="Proteomes" id="UP000677875"/>
    </source>
</evidence>
<accession>A0A940X909</accession>
<dbReference type="AlphaFoldDB" id="A0A940X909"/>
<comment type="caution">
    <text evidence="2">The sequence shown here is derived from an EMBL/GenBank/DDBJ whole genome shotgun (WGS) entry which is preliminary data.</text>
</comment>
<name>A0A940X909_9ACTN</name>
<keyword evidence="1" id="KW-0812">Transmembrane</keyword>